<evidence type="ECO:0000256" key="6">
    <source>
        <dbReference type="SAM" id="Phobius"/>
    </source>
</evidence>
<dbReference type="SUPFAM" id="SSF103473">
    <property type="entry name" value="MFS general substrate transporter"/>
    <property type="match status" value="1"/>
</dbReference>
<keyword evidence="3 6" id="KW-0812">Transmembrane</keyword>
<evidence type="ECO:0000256" key="5">
    <source>
        <dbReference type="ARBA" id="ARBA00023136"/>
    </source>
</evidence>
<reference evidence="8" key="1">
    <citation type="journal article" date="2018" name="Nat. Microbiol.">
        <title>Leveraging single-cell genomics to expand the fungal tree of life.</title>
        <authorList>
            <person name="Ahrendt S.R."/>
            <person name="Quandt C.A."/>
            <person name="Ciobanu D."/>
            <person name="Clum A."/>
            <person name="Salamov A."/>
            <person name="Andreopoulos B."/>
            <person name="Cheng J.F."/>
            <person name="Woyke T."/>
            <person name="Pelin A."/>
            <person name="Henrissat B."/>
            <person name="Reynolds N.K."/>
            <person name="Benny G.L."/>
            <person name="Smith M.E."/>
            <person name="James T.Y."/>
            <person name="Grigoriev I.V."/>
        </authorList>
    </citation>
    <scope>NUCLEOTIDE SEQUENCE [LARGE SCALE GENOMIC DNA]</scope>
    <source>
        <strain evidence="8">Baker2002</strain>
    </source>
</reference>
<feature type="transmembrane region" description="Helical" evidence="6">
    <location>
        <begin position="363"/>
        <end position="381"/>
    </location>
</feature>
<feature type="transmembrane region" description="Helical" evidence="6">
    <location>
        <begin position="416"/>
        <end position="436"/>
    </location>
</feature>
<feature type="transmembrane region" description="Helical" evidence="6">
    <location>
        <begin position="21"/>
        <end position="44"/>
    </location>
</feature>
<dbReference type="InterPro" id="IPR005829">
    <property type="entry name" value="Sugar_transporter_CS"/>
</dbReference>
<dbReference type="GO" id="GO:0005351">
    <property type="term" value="F:carbohydrate:proton symporter activity"/>
    <property type="evidence" value="ECO:0007669"/>
    <property type="project" value="TreeGrafter"/>
</dbReference>
<dbReference type="PANTHER" id="PTHR48022:SF8">
    <property type="entry name" value="MAJOR FACILITATOR SUPERFAMILY (MFS) PROFILE DOMAIN-CONTAINING PROTEIN-RELATED"/>
    <property type="match status" value="1"/>
</dbReference>
<organism evidence="7 8">
    <name type="scientific">Metschnikowia bicuspidata</name>
    <dbReference type="NCBI Taxonomy" id="27322"/>
    <lineage>
        <taxon>Eukaryota</taxon>
        <taxon>Fungi</taxon>
        <taxon>Dikarya</taxon>
        <taxon>Ascomycota</taxon>
        <taxon>Saccharomycotina</taxon>
        <taxon>Pichiomycetes</taxon>
        <taxon>Metschnikowiaceae</taxon>
        <taxon>Metschnikowia</taxon>
    </lineage>
</organism>
<dbReference type="InterPro" id="IPR050360">
    <property type="entry name" value="MFS_Sugar_Transporters"/>
</dbReference>
<dbReference type="Pfam" id="PF00083">
    <property type="entry name" value="Sugar_tr"/>
    <property type="match status" value="1"/>
</dbReference>
<keyword evidence="2" id="KW-0813">Transport</keyword>
<dbReference type="AlphaFoldDB" id="A0A4P9ZEZ3"/>
<feature type="transmembrane region" description="Helical" evidence="6">
    <location>
        <begin position="191"/>
        <end position="210"/>
    </location>
</feature>
<dbReference type="PROSITE" id="PS00217">
    <property type="entry name" value="SUGAR_TRANSPORT_2"/>
    <property type="match status" value="1"/>
</dbReference>
<accession>A0A4P9ZEZ3</accession>
<feature type="transmembrane region" description="Helical" evidence="6">
    <location>
        <begin position="151"/>
        <end position="171"/>
    </location>
</feature>
<evidence type="ECO:0000313" key="8">
    <source>
        <dbReference type="Proteomes" id="UP000268321"/>
    </source>
</evidence>
<proteinExistence type="predicted"/>
<dbReference type="InterPro" id="IPR005828">
    <property type="entry name" value="MFS_sugar_transport-like"/>
</dbReference>
<dbReference type="Proteomes" id="UP000268321">
    <property type="component" value="Unassembled WGS sequence"/>
</dbReference>
<feature type="transmembrane region" description="Helical" evidence="6">
    <location>
        <begin position="81"/>
        <end position="100"/>
    </location>
</feature>
<sequence length="457" mass="50113">MRALRQFVVFRWRVKDKESPCAICNWTLYMSVLVFGIFGAAWGLDEGNVSGNLTQVSFSNQFGLTNPSKSEQEIVLFKSNIASMVQIGSVAGAMIAMYTVDKLGRTNALRAVCTSVGQLFAGRFLEGFSIGQTTIIGPTYLAEVSPRAIRGMCTCIFAGAIYIGVSISYLAKYGTALHVSNASRAQWAIPLSMKLVMAALILGLSFVFYVESPRRLLKVNRPKDAITALCKLRKLPTDHPYIVSEISDINESLMSEKQATAQRSKLGMLKELFCSRANLHRFFVIAAGVQLLGHCSGANAITVYASELFKVVGVTGSGRLKMTAFLGLVKLCSAYPSAFVVIDFLGRRLALYLVGSDRNASKGALAALFLSGTAWIIGFNYFQHLSFAQSAVMVLHFANQYGNSKVLQSIMRAKSAFFFFVGVLLVSLFWALFFSMEEIFNLPWYIIGRNGAELCPD</sequence>
<evidence type="ECO:0000256" key="4">
    <source>
        <dbReference type="ARBA" id="ARBA00022989"/>
    </source>
</evidence>
<feature type="transmembrane region" description="Helical" evidence="6">
    <location>
        <begin position="282"/>
        <end position="304"/>
    </location>
</feature>
<evidence type="ECO:0000256" key="2">
    <source>
        <dbReference type="ARBA" id="ARBA00022448"/>
    </source>
</evidence>
<dbReference type="InterPro" id="IPR036259">
    <property type="entry name" value="MFS_trans_sf"/>
</dbReference>
<keyword evidence="5 6" id="KW-0472">Membrane</keyword>
<evidence type="ECO:0000256" key="3">
    <source>
        <dbReference type="ARBA" id="ARBA00022692"/>
    </source>
</evidence>
<dbReference type="GO" id="GO:0016020">
    <property type="term" value="C:membrane"/>
    <property type="evidence" value="ECO:0007669"/>
    <property type="project" value="UniProtKB-SubCell"/>
</dbReference>
<name>A0A4P9ZEZ3_9ASCO</name>
<comment type="subcellular location">
    <subcellularLocation>
        <location evidence="1">Membrane</location>
        <topology evidence="1">Multi-pass membrane protein</topology>
    </subcellularLocation>
</comment>
<dbReference type="OrthoDB" id="508119at2759"/>
<protein>
    <submittedName>
        <fullName evidence="7">MFS general substrate transporter</fullName>
    </submittedName>
</protein>
<gene>
    <name evidence="7" type="ORF">METBISCDRAFT_30062</name>
</gene>
<keyword evidence="8" id="KW-1185">Reference proteome</keyword>
<dbReference type="Gene3D" id="1.20.1250.20">
    <property type="entry name" value="MFS general substrate transporter like domains"/>
    <property type="match status" value="1"/>
</dbReference>
<evidence type="ECO:0000256" key="1">
    <source>
        <dbReference type="ARBA" id="ARBA00004141"/>
    </source>
</evidence>
<feature type="transmembrane region" description="Helical" evidence="6">
    <location>
        <begin position="324"/>
        <end position="342"/>
    </location>
</feature>
<evidence type="ECO:0000313" key="7">
    <source>
        <dbReference type="EMBL" id="RKP31596.1"/>
    </source>
</evidence>
<dbReference type="PANTHER" id="PTHR48022">
    <property type="entry name" value="PLASTIDIC GLUCOSE TRANSPORTER 4"/>
    <property type="match status" value="1"/>
</dbReference>
<dbReference type="EMBL" id="ML004439">
    <property type="protein sequence ID" value="RKP31596.1"/>
    <property type="molecule type" value="Genomic_DNA"/>
</dbReference>
<keyword evidence="4 6" id="KW-1133">Transmembrane helix</keyword>